<comment type="caution">
    <text evidence="3">The sequence shown here is derived from an EMBL/GenBank/DDBJ whole genome shotgun (WGS) entry which is preliminary data.</text>
</comment>
<proteinExistence type="predicted"/>
<name>A0ABQ4Z0T8_9ASTR</name>
<reference evidence="3" key="2">
    <citation type="submission" date="2022-01" db="EMBL/GenBank/DDBJ databases">
        <authorList>
            <person name="Yamashiro T."/>
            <person name="Shiraishi A."/>
            <person name="Satake H."/>
            <person name="Nakayama K."/>
        </authorList>
    </citation>
    <scope>NUCLEOTIDE SEQUENCE</scope>
</reference>
<dbReference type="InterPro" id="IPR057670">
    <property type="entry name" value="SH3_retrovirus"/>
</dbReference>
<evidence type="ECO:0000313" key="4">
    <source>
        <dbReference type="Proteomes" id="UP001151760"/>
    </source>
</evidence>
<feature type="region of interest" description="Disordered" evidence="1">
    <location>
        <begin position="79"/>
        <end position="107"/>
    </location>
</feature>
<evidence type="ECO:0000259" key="2">
    <source>
        <dbReference type="Pfam" id="PF25597"/>
    </source>
</evidence>
<evidence type="ECO:0000256" key="1">
    <source>
        <dbReference type="SAM" id="MobiDB-lite"/>
    </source>
</evidence>
<reference evidence="3" key="1">
    <citation type="journal article" date="2022" name="Int. J. Mol. Sci.">
        <title>Draft Genome of Tanacetum Coccineum: Genomic Comparison of Closely Related Tanacetum-Family Plants.</title>
        <authorList>
            <person name="Yamashiro T."/>
            <person name="Shiraishi A."/>
            <person name="Nakayama K."/>
            <person name="Satake H."/>
        </authorList>
    </citation>
    <scope>NUCLEOTIDE SEQUENCE</scope>
</reference>
<accession>A0ABQ4Z0T8</accession>
<gene>
    <name evidence="3" type="ORF">Tco_0749224</name>
</gene>
<protein>
    <recommendedName>
        <fullName evidence="2">Retroviral polymerase SH3-like domain-containing protein</fullName>
    </recommendedName>
</protein>
<evidence type="ECO:0000313" key="3">
    <source>
        <dbReference type="EMBL" id="GJS82683.1"/>
    </source>
</evidence>
<dbReference type="Pfam" id="PF25597">
    <property type="entry name" value="SH3_retrovirus"/>
    <property type="match status" value="1"/>
</dbReference>
<feature type="domain" description="Retroviral polymerase SH3-like" evidence="2">
    <location>
        <begin position="7"/>
        <end position="46"/>
    </location>
</feature>
<dbReference type="Proteomes" id="UP001151760">
    <property type="component" value="Unassembled WGS sequence"/>
</dbReference>
<sequence length="159" mass="17358">MVVTFGSLCYPTNDCDDLGKMKTKADIGIFIGYSESSRGFRIYNHSQSVPSKTDLDNLFGPMYEEYYATSSPEVLDNSAANTLDNENTSSSSSIVVEEDEAPQIVSSSVEQVATEPNSPVLNENANELVQEDAADFNGNVFYNAPPTLMFEEAESSSTY</sequence>
<feature type="compositionally biased region" description="Polar residues" evidence="1">
    <location>
        <begin position="79"/>
        <end position="88"/>
    </location>
</feature>
<dbReference type="EMBL" id="BQNB010010843">
    <property type="protein sequence ID" value="GJS82683.1"/>
    <property type="molecule type" value="Genomic_DNA"/>
</dbReference>
<organism evidence="3 4">
    <name type="scientific">Tanacetum coccineum</name>
    <dbReference type="NCBI Taxonomy" id="301880"/>
    <lineage>
        <taxon>Eukaryota</taxon>
        <taxon>Viridiplantae</taxon>
        <taxon>Streptophyta</taxon>
        <taxon>Embryophyta</taxon>
        <taxon>Tracheophyta</taxon>
        <taxon>Spermatophyta</taxon>
        <taxon>Magnoliopsida</taxon>
        <taxon>eudicotyledons</taxon>
        <taxon>Gunneridae</taxon>
        <taxon>Pentapetalae</taxon>
        <taxon>asterids</taxon>
        <taxon>campanulids</taxon>
        <taxon>Asterales</taxon>
        <taxon>Asteraceae</taxon>
        <taxon>Asteroideae</taxon>
        <taxon>Anthemideae</taxon>
        <taxon>Anthemidinae</taxon>
        <taxon>Tanacetum</taxon>
    </lineage>
</organism>
<keyword evidence="4" id="KW-1185">Reference proteome</keyword>